<organism evidence="1 2">
    <name type="scientific">Streptomyces antimicrobicus</name>
    <dbReference type="NCBI Taxonomy" id="2883108"/>
    <lineage>
        <taxon>Bacteria</taxon>
        <taxon>Bacillati</taxon>
        <taxon>Actinomycetota</taxon>
        <taxon>Actinomycetes</taxon>
        <taxon>Kitasatosporales</taxon>
        <taxon>Streptomycetaceae</taxon>
        <taxon>Streptomyces</taxon>
    </lineage>
</organism>
<dbReference type="Proteomes" id="UP001199054">
    <property type="component" value="Unassembled WGS sequence"/>
</dbReference>
<dbReference type="EMBL" id="JAJAUY010000026">
    <property type="protein sequence ID" value="MCB5179669.1"/>
    <property type="molecule type" value="Genomic_DNA"/>
</dbReference>
<comment type="caution">
    <text evidence="1">The sequence shown here is derived from an EMBL/GenBank/DDBJ whole genome shotgun (WGS) entry which is preliminary data.</text>
</comment>
<gene>
    <name evidence="1" type="ORF">LG632_09765</name>
</gene>
<name>A0ABS8B4Y6_9ACTN</name>
<keyword evidence="2" id="KW-1185">Reference proteome</keyword>
<evidence type="ECO:0000313" key="2">
    <source>
        <dbReference type="Proteomes" id="UP001199054"/>
    </source>
</evidence>
<sequence length="157" mass="17566">MPYVRNAAEVDAWFREHGWFPGRDVSDQVPELVREVVEQYAQAGFPAEPSPAALRFLGEHAGLRLAINAQREDYLYLSPYLLYAAAPRDVAELGGHLGVGLFPIGVDTSDGSLVLMDERGRFFYIHDTGAYYMGADKYEAVISLFHAPMEDAEDYFV</sequence>
<dbReference type="RefSeq" id="WP_226726508.1">
    <property type="nucleotide sequence ID" value="NZ_JAJAUY010000026.1"/>
</dbReference>
<protein>
    <submittedName>
        <fullName evidence="1">SUKH-3 domain-containing protein</fullName>
    </submittedName>
</protein>
<proteinExistence type="predicted"/>
<reference evidence="1 2" key="1">
    <citation type="submission" date="2021-10" db="EMBL/GenBank/DDBJ databases">
        <title>Streptomyces sp. strain SMC 277, a novel streptomycete isolated from soil.</title>
        <authorList>
            <person name="Chanama M."/>
        </authorList>
    </citation>
    <scope>NUCLEOTIDE SEQUENCE [LARGE SCALE GENOMIC DNA]</scope>
    <source>
        <strain evidence="1 2">SMC 277</strain>
    </source>
</reference>
<dbReference type="InterPro" id="IPR025850">
    <property type="entry name" value="SUKH-3"/>
</dbReference>
<accession>A0ABS8B4Y6</accession>
<evidence type="ECO:0000313" key="1">
    <source>
        <dbReference type="EMBL" id="MCB5179669.1"/>
    </source>
</evidence>
<dbReference type="Pfam" id="PF14433">
    <property type="entry name" value="SUKH-3"/>
    <property type="match status" value="1"/>
</dbReference>